<sequence>MFDKLQSAEDRYEEISHKLGDPDIINNQEEYRKLMKEYSDLEEIVSKFREYKKVTSEVEEARELLDDTLDKDFREMVQSEFEEAQEKLEVIKKQLKILIVPKDPNDDKNVIIEIRGGAGGEEAALFAGVLFRAMTRYAERKRWKTEILDSNPTELGGFKEVVFSIEGKGAYSRLKFESGVHRVQRVPSTESSGRIHTSTITVAVLPEVEEVDVEINPNDLRIDTYRASGAGGQHINKTDSAIRITHIPTGLVVACQDERSQHKNKDRAMKILRSKLYEIAQEQQNSEVAQDRKNQVGTGDRSERIRTYNYPQGRVTDHRINLTLYKLDQVLDGDLDEIIDALITTDQSEKLGAGSDDED</sequence>
<dbReference type="AlphaFoldDB" id="A0A1V4SN04"/>
<evidence type="ECO:0000256" key="10">
    <source>
        <dbReference type="SAM" id="MobiDB-lite"/>
    </source>
</evidence>
<dbReference type="FunFam" id="3.30.70.1660:FF:000004">
    <property type="entry name" value="Peptide chain release factor 1"/>
    <property type="match status" value="1"/>
</dbReference>
<comment type="similarity">
    <text evidence="3 8">Belongs to the prokaryotic/mitochondrial release factor family.</text>
</comment>
<feature type="domain" description="Prokaryotic-type class I peptide chain release factors" evidence="11">
    <location>
        <begin position="226"/>
        <end position="242"/>
    </location>
</feature>
<dbReference type="InterPro" id="IPR000352">
    <property type="entry name" value="Pep_chain_release_fac_I"/>
</dbReference>
<dbReference type="EMBL" id="MZGX01000007">
    <property type="protein sequence ID" value="OPX44866.1"/>
    <property type="molecule type" value="Genomic_DNA"/>
</dbReference>
<evidence type="ECO:0000256" key="2">
    <source>
        <dbReference type="ARBA" id="ARBA00004496"/>
    </source>
</evidence>
<dbReference type="Pfam" id="PF00472">
    <property type="entry name" value="RF-1"/>
    <property type="match status" value="1"/>
</dbReference>
<dbReference type="PANTHER" id="PTHR43804:SF7">
    <property type="entry name" value="LD18447P"/>
    <property type="match status" value="1"/>
</dbReference>
<dbReference type="PANTHER" id="PTHR43804">
    <property type="entry name" value="LD18447P"/>
    <property type="match status" value="1"/>
</dbReference>
<feature type="region of interest" description="Disordered" evidence="10">
    <location>
        <begin position="284"/>
        <end position="304"/>
    </location>
</feature>
<dbReference type="Pfam" id="PF03462">
    <property type="entry name" value="PCRF"/>
    <property type="match status" value="1"/>
</dbReference>
<proteinExistence type="inferred from homology"/>
<comment type="function">
    <text evidence="1 8">Peptide chain release factor 1 directs the termination of translation in response to the peptide chain termination codons UAG and UAA.</text>
</comment>
<feature type="compositionally biased region" description="Basic and acidic residues" evidence="10">
    <location>
        <begin position="289"/>
        <end position="304"/>
    </location>
</feature>
<accession>A0A1V4SN04</accession>
<organism evidence="12 13">
    <name type="scientific">Ruminiclostridium hungatei</name>
    <name type="common">Clostridium hungatei</name>
    <dbReference type="NCBI Taxonomy" id="48256"/>
    <lineage>
        <taxon>Bacteria</taxon>
        <taxon>Bacillati</taxon>
        <taxon>Bacillota</taxon>
        <taxon>Clostridia</taxon>
        <taxon>Eubacteriales</taxon>
        <taxon>Oscillospiraceae</taxon>
        <taxon>Ruminiclostridium</taxon>
    </lineage>
</organism>
<protein>
    <recommendedName>
        <fullName evidence="7 8">Peptide chain release factor 1</fullName>
        <shortName evidence="8">RF-1</shortName>
    </recommendedName>
</protein>
<evidence type="ECO:0000256" key="4">
    <source>
        <dbReference type="ARBA" id="ARBA00022481"/>
    </source>
</evidence>
<feature type="coiled-coil region" evidence="9">
    <location>
        <begin position="24"/>
        <end position="94"/>
    </location>
</feature>
<dbReference type="HAMAP" id="MF_00093">
    <property type="entry name" value="Rel_fac_1"/>
    <property type="match status" value="1"/>
</dbReference>
<evidence type="ECO:0000313" key="12">
    <source>
        <dbReference type="EMBL" id="OPX44866.1"/>
    </source>
</evidence>
<dbReference type="Proteomes" id="UP000191554">
    <property type="component" value="Unassembled WGS sequence"/>
</dbReference>
<dbReference type="InterPro" id="IPR004373">
    <property type="entry name" value="RF-1"/>
</dbReference>
<dbReference type="PROSITE" id="PS00745">
    <property type="entry name" value="RF_PROK_I"/>
    <property type="match status" value="1"/>
</dbReference>
<comment type="subcellular location">
    <subcellularLocation>
        <location evidence="2 8">Cytoplasm</location>
    </subcellularLocation>
</comment>
<evidence type="ECO:0000256" key="1">
    <source>
        <dbReference type="ARBA" id="ARBA00002986"/>
    </source>
</evidence>
<keyword evidence="13" id="KW-1185">Reference proteome</keyword>
<dbReference type="Gene3D" id="6.10.140.1950">
    <property type="match status" value="1"/>
</dbReference>
<dbReference type="STRING" id="48256.CLHUN_14200"/>
<dbReference type="Gene3D" id="3.30.70.1660">
    <property type="match status" value="1"/>
</dbReference>
<dbReference type="RefSeq" id="WP_080063862.1">
    <property type="nucleotide sequence ID" value="NZ_MZGX01000007.1"/>
</dbReference>
<comment type="PTM">
    <text evidence="8">Methylated by PrmC. Methylation increases the termination efficiency of RF1.</text>
</comment>
<evidence type="ECO:0000256" key="7">
    <source>
        <dbReference type="ARBA" id="ARBA00050039"/>
    </source>
</evidence>
<dbReference type="InterPro" id="IPR045853">
    <property type="entry name" value="Pep_chain_release_fac_I_sf"/>
</dbReference>
<dbReference type="GO" id="GO:0005829">
    <property type="term" value="C:cytosol"/>
    <property type="evidence" value="ECO:0007669"/>
    <property type="project" value="UniProtKB-ARBA"/>
</dbReference>
<dbReference type="SUPFAM" id="SSF75620">
    <property type="entry name" value="Release factor"/>
    <property type="match status" value="1"/>
</dbReference>
<evidence type="ECO:0000256" key="9">
    <source>
        <dbReference type="SAM" id="Coils"/>
    </source>
</evidence>
<keyword evidence="6 8" id="KW-0648">Protein biosynthesis</keyword>
<evidence type="ECO:0000256" key="3">
    <source>
        <dbReference type="ARBA" id="ARBA00010835"/>
    </source>
</evidence>
<dbReference type="FunFam" id="3.30.70.1660:FF:000002">
    <property type="entry name" value="Peptide chain release factor 1"/>
    <property type="match status" value="1"/>
</dbReference>
<dbReference type="OrthoDB" id="9806673at2"/>
<dbReference type="FunFam" id="3.30.160.20:FF:000004">
    <property type="entry name" value="Peptide chain release factor 1"/>
    <property type="match status" value="1"/>
</dbReference>
<keyword evidence="4 8" id="KW-0488">Methylation</keyword>
<dbReference type="InterPro" id="IPR005139">
    <property type="entry name" value="PCRF"/>
</dbReference>
<gene>
    <name evidence="8 12" type="primary">prfA</name>
    <name evidence="12" type="ORF">CLHUN_14200</name>
</gene>
<dbReference type="Gene3D" id="3.30.160.20">
    <property type="match status" value="1"/>
</dbReference>
<dbReference type="NCBIfam" id="TIGR00019">
    <property type="entry name" value="prfA"/>
    <property type="match status" value="1"/>
</dbReference>
<keyword evidence="9" id="KW-0175">Coiled coil</keyword>
<dbReference type="GO" id="GO:0016149">
    <property type="term" value="F:translation release factor activity, codon specific"/>
    <property type="evidence" value="ECO:0007669"/>
    <property type="project" value="UniProtKB-UniRule"/>
</dbReference>
<reference evidence="12 13" key="1">
    <citation type="submission" date="2017-03" db="EMBL/GenBank/DDBJ databases">
        <title>Genome sequence of Clostridium hungatei DSM 14427.</title>
        <authorList>
            <person name="Poehlein A."/>
            <person name="Daniel R."/>
        </authorList>
    </citation>
    <scope>NUCLEOTIDE SEQUENCE [LARGE SCALE GENOMIC DNA]</scope>
    <source>
        <strain evidence="12 13">DSM 14427</strain>
    </source>
</reference>
<evidence type="ECO:0000256" key="6">
    <source>
        <dbReference type="ARBA" id="ARBA00022917"/>
    </source>
</evidence>
<dbReference type="NCBIfam" id="NF001859">
    <property type="entry name" value="PRK00591.1"/>
    <property type="match status" value="1"/>
</dbReference>
<evidence type="ECO:0000313" key="13">
    <source>
        <dbReference type="Proteomes" id="UP000191554"/>
    </source>
</evidence>
<dbReference type="SMART" id="SM00937">
    <property type="entry name" value="PCRF"/>
    <property type="match status" value="1"/>
</dbReference>
<name>A0A1V4SN04_RUMHU</name>
<keyword evidence="5 8" id="KW-0963">Cytoplasm</keyword>
<evidence type="ECO:0000256" key="8">
    <source>
        <dbReference type="HAMAP-Rule" id="MF_00093"/>
    </source>
</evidence>
<comment type="caution">
    <text evidence="12">The sequence shown here is derived from an EMBL/GenBank/DDBJ whole genome shotgun (WGS) entry which is preliminary data.</text>
</comment>
<feature type="modified residue" description="N5-methylglutamine" evidence="8">
    <location>
        <position position="233"/>
    </location>
</feature>
<evidence type="ECO:0000259" key="11">
    <source>
        <dbReference type="PROSITE" id="PS00745"/>
    </source>
</evidence>
<evidence type="ECO:0000256" key="5">
    <source>
        <dbReference type="ARBA" id="ARBA00022490"/>
    </source>
</evidence>
<dbReference type="InterPro" id="IPR050057">
    <property type="entry name" value="Prokaryotic/Mito_RF"/>
</dbReference>